<evidence type="ECO:0000313" key="3">
    <source>
        <dbReference type="Proteomes" id="UP000593567"/>
    </source>
</evidence>
<dbReference type="Gene3D" id="3.90.1300.10">
    <property type="entry name" value="Amidase signature (AS) domain"/>
    <property type="match status" value="1"/>
</dbReference>
<accession>A0A7J7J3Q1</accession>
<dbReference type="InterPro" id="IPR023631">
    <property type="entry name" value="Amidase_dom"/>
</dbReference>
<dbReference type="GO" id="GO:0017064">
    <property type="term" value="F:fatty acid amide hydrolase activity"/>
    <property type="evidence" value="ECO:0007669"/>
    <property type="project" value="TreeGrafter"/>
</dbReference>
<dbReference type="InterPro" id="IPR036928">
    <property type="entry name" value="AS_sf"/>
</dbReference>
<dbReference type="Pfam" id="PF01425">
    <property type="entry name" value="Amidase"/>
    <property type="match status" value="1"/>
</dbReference>
<comment type="caution">
    <text evidence="2">The sequence shown here is derived from an EMBL/GenBank/DDBJ whole genome shotgun (WGS) entry which is preliminary data.</text>
</comment>
<gene>
    <name evidence="2" type="ORF">EB796_020856</name>
</gene>
<organism evidence="2 3">
    <name type="scientific">Bugula neritina</name>
    <name type="common">Brown bryozoan</name>
    <name type="synonym">Sertularia neritina</name>
    <dbReference type="NCBI Taxonomy" id="10212"/>
    <lineage>
        <taxon>Eukaryota</taxon>
        <taxon>Metazoa</taxon>
        <taxon>Spiralia</taxon>
        <taxon>Lophotrochozoa</taxon>
        <taxon>Bryozoa</taxon>
        <taxon>Gymnolaemata</taxon>
        <taxon>Cheilostomatida</taxon>
        <taxon>Flustrina</taxon>
        <taxon>Buguloidea</taxon>
        <taxon>Bugulidae</taxon>
        <taxon>Bugula</taxon>
    </lineage>
</organism>
<dbReference type="GO" id="GO:0004040">
    <property type="term" value="F:amidase activity"/>
    <property type="evidence" value="ECO:0007669"/>
    <property type="project" value="TreeGrafter"/>
</dbReference>
<evidence type="ECO:0000259" key="1">
    <source>
        <dbReference type="Pfam" id="PF01425"/>
    </source>
</evidence>
<name>A0A7J7J3Q1_BUGNE</name>
<feature type="domain" description="Amidase" evidence="1">
    <location>
        <begin position="17"/>
        <end position="132"/>
    </location>
</feature>
<dbReference type="Proteomes" id="UP000593567">
    <property type="component" value="Unassembled WGS sequence"/>
</dbReference>
<dbReference type="OrthoDB" id="6428749at2759"/>
<dbReference type="AlphaFoldDB" id="A0A7J7J3Q1"/>
<sequence>MRALTVSNRLKQTVAAVAQKLQYRKLWIDDWNRKGIDVLLAPAVPIPAEFISPKKGCSAAAGAYAYPVNLVNFPAGVVPFGKITPEDEENDFRNYPDQDLMQRRLKENIKGSTGLPLSVQCVALPYREEMCLRVMNLISKVDQ</sequence>
<keyword evidence="3" id="KW-1185">Reference proteome</keyword>
<dbReference type="InterPro" id="IPR052096">
    <property type="entry name" value="Endocannabinoid_amidase"/>
</dbReference>
<protein>
    <submittedName>
        <fullName evidence="2">FAAH</fullName>
    </submittedName>
</protein>
<reference evidence="2" key="1">
    <citation type="submission" date="2020-06" db="EMBL/GenBank/DDBJ databases">
        <title>Draft genome of Bugula neritina, a colonial animal packing powerful symbionts and potential medicines.</title>
        <authorList>
            <person name="Rayko M."/>
        </authorList>
    </citation>
    <scope>NUCLEOTIDE SEQUENCE [LARGE SCALE GENOMIC DNA]</scope>
    <source>
        <strain evidence="2">Kwan_BN1</strain>
    </source>
</reference>
<dbReference type="EMBL" id="VXIV02003143">
    <property type="protein sequence ID" value="KAF6020819.1"/>
    <property type="molecule type" value="Genomic_DNA"/>
</dbReference>
<evidence type="ECO:0000313" key="2">
    <source>
        <dbReference type="EMBL" id="KAF6020819.1"/>
    </source>
</evidence>
<dbReference type="PANTHER" id="PTHR45847:SF6">
    <property type="entry name" value="FATTY ACID AMIDE HYDROLASE"/>
    <property type="match status" value="1"/>
</dbReference>
<proteinExistence type="predicted"/>
<dbReference type="SUPFAM" id="SSF75304">
    <property type="entry name" value="Amidase signature (AS) enzymes"/>
    <property type="match status" value="1"/>
</dbReference>
<dbReference type="PANTHER" id="PTHR45847">
    <property type="entry name" value="FATTY ACID AMIDE HYDROLASE"/>
    <property type="match status" value="1"/>
</dbReference>
<dbReference type="GO" id="GO:0009062">
    <property type="term" value="P:fatty acid catabolic process"/>
    <property type="evidence" value="ECO:0007669"/>
    <property type="project" value="TreeGrafter"/>
</dbReference>